<evidence type="ECO:0000256" key="2">
    <source>
        <dbReference type="ARBA" id="ARBA00022679"/>
    </source>
</evidence>
<keyword evidence="6" id="KW-0902">Two-component regulatory system</keyword>
<dbReference type="NCBIfam" id="TIGR00229">
    <property type="entry name" value="sensory_box"/>
    <property type="match status" value="1"/>
</dbReference>
<dbReference type="PROSITE" id="PS50109">
    <property type="entry name" value="HIS_KIN"/>
    <property type="match status" value="1"/>
</dbReference>
<dbReference type="EMBL" id="LAZR01038338">
    <property type="protein sequence ID" value="KKL19827.1"/>
    <property type="molecule type" value="Genomic_DNA"/>
</dbReference>
<dbReference type="AlphaFoldDB" id="A0A0F9C0U1"/>
<dbReference type="SMART" id="SM00091">
    <property type="entry name" value="PAS"/>
    <property type="match status" value="1"/>
</dbReference>
<dbReference type="SUPFAM" id="SSF55874">
    <property type="entry name" value="ATPase domain of HSP90 chaperone/DNA topoisomerase II/histidine kinase"/>
    <property type="match status" value="1"/>
</dbReference>
<accession>A0A0F9C0U1</accession>
<dbReference type="Pfam" id="PF02518">
    <property type="entry name" value="HATPase_c"/>
    <property type="match status" value="1"/>
</dbReference>
<feature type="domain" description="PAC" evidence="10">
    <location>
        <begin position="31"/>
        <end position="84"/>
    </location>
</feature>
<dbReference type="InterPro" id="IPR000014">
    <property type="entry name" value="PAS"/>
</dbReference>
<dbReference type="Gene3D" id="3.40.50.2300">
    <property type="match status" value="1"/>
</dbReference>
<dbReference type="GO" id="GO:0000155">
    <property type="term" value="F:phosphorelay sensor kinase activity"/>
    <property type="evidence" value="ECO:0007669"/>
    <property type="project" value="InterPro"/>
</dbReference>
<feature type="domain" description="Response regulatory" evidence="8">
    <location>
        <begin position="465"/>
        <end position="513"/>
    </location>
</feature>
<dbReference type="PRINTS" id="PR00344">
    <property type="entry name" value="BCTRLSENSOR"/>
</dbReference>
<dbReference type="SUPFAM" id="SSF52172">
    <property type="entry name" value="CheY-like"/>
    <property type="match status" value="1"/>
</dbReference>
<dbReference type="InterPro" id="IPR003594">
    <property type="entry name" value="HATPase_dom"/>
</dbReference>
<keyword evidence="3" id="KW-0547">Nucleotide-binding</keyword>
<evidence type="ECO:0000256" key="1">
    <source>
        <dbReference type="ARBA" id="ARBA00022553"/>
    </source>
</evidence>
<evidence type="ECO:0000259" key="10">
    <source>
        <dbReference type="PROSITE" id="PS50113"/>
    </source>
</evidence>
<feature type="non-terminal residue" evidence="11">
    <location>
        <position position="1"/>
    </location>
</feature>
<evidence type="ECO:0000256" key="6">
    <source>
        <dbReference type="ARBA" id="ARBA00023012"/>
    </source>
</evidence>
<dbReference type="Pfam" id="PF08447">
    <property type="entry name" value="PAS_3"/>
    <property type="match status" value="1"/>
</dbReference>
<dbReference type="Gene3D" id="3.30.565.10">
    <property type="entry name" value="Histidine kinase-like ATPase, C-terminal domain"/>
    <property type="match status" value="1"/>
</dbReference>
<dbReference type="Pfam" id="PF00512">
    <property type="entry name" value="HisKA"/>
    <property type="match status" value="1"/>
</dbReference>
<dbReference type="InterPro" id="IPR003661">
    <property type="entry name" value="HisK_dim/P_dom"/>
</dbReference>
<reference evidence="11" key="1">
    <citation type="journal article" date="2015" name="Nature">
        <title>Complex archaea that bridge the gap between prokaryotes and eukaryotes.</title>
        <authorList>
            <person name="Spang A."/>
            <person name="Saw J.H."/>
            <person name="Jorgensen S.L."/>
            <person name="Zaremba-Niedzwiedzka K."/>
            <person name="Martijn J."/>
            <person name="Lind A.E."/>
            <person name="van Eijk R."/>
            <person name="Schleper C."/>
            <person name="Guy L."/>
            <person name="Ettema T.J."/>
        </authorList>
    </citation>
    <scope>NUCLEOTIDE SEQUENCE</scope>
</reference>
<sequence length="513" mass="57121">IESAVSGAIHPDDIEKVRKSNERVLKEKISLPLEYRVLRPDGTERTVWSEGGKFIADDTGEAIELIGSLQDVTGHKQAEKALLEEKEKYRTLFDNAGDAILIHDFHGKILEANRTMSERTGYKREKLRQMSLKHIISFSDDVPAGEHSKKLKETDRASFQAEEVAKNGSTIPVEITAVAFDYRGRPAVLSISRDISSRIRLESQLHQTQKMEAIGRLAGGIAHDFNNVLTAILGYADLIMLEPVLDDGVVKKVMEIRKAGKRASDLTRQLLLFSRKQVTEPKNLNIDLLIKNLCGMLHRLIGEDVKLIAKLEAHTGTILADHGRMEQVVMNLVINARDAMPGGGKLTVETKKCYLDESFCTQHHGMKYDRYVMLAVSDTGLGMDEETRKHIFEPFFTTKTAGKGTGLGLSTVYGIVKQCGGFIWVYSEPGLGTTFKIYLPEAIGDNEKPPSGVIQKQDLRGGSEHILFVEDEPNIRKLASKVLAEHGYRVYDASTGIEALETIDRLKVKELNL</sequence>
<gene>
    <name evidence="11" type="ORF">LCGC14_2461570</name>
</gene>
<dbReference type="SMART" id="SM00387">
    <property type="entry name" value="HATPase_c"/>
    <property type="match status" value="1"/>
</dbReference>
<dbReference type="CDD" id="cd00130">
    <property type="entry name" value="PAS"/>
    <property type="match status" value="2"/>
</dbReference>
<dbReference type="Pfam" id="PF13426">
    <property type="entry name" value="PAS_9"/>
    <property type="match status" value="1"/>
</dbReference>
<dbReference type="SUPFAM" id="SSF55785">
    <property type="entry name" value="PYP-like sensor domain (PAS domain)"/>
    <property type="match status" value="2"/>
</dbReference>
<feature type="domain" description="Histidine kinase" evidence="7">
    <location>
        <begin position="220"/>
        <end position="443"/>
    </location>
</feature>
<feature type="domain" description="PAS" evidence="9">
    <location>
        <begin position="85"/>
        <end position="127"/>
    </location>
</feature>
<evidence type="ECO:0000259" key="7">
    <source>
        <dbReference type="PROSITE" id="PS50109"/>
    </source>
</evidence>
<keyword evidence="2" id="KW-0808">Transferase</keyword>
<feature type="non-terminal residue" evidence="11">
    <location>
        <position position="513"/>
    </location>
</feature>
<dbReference type="PROSITE" id="PS50112">
    <property type="entry name" value="PAS"/>
    <property type="match status" value="1"/>
</dbReference>
<dbReference type="SMART" id="SM00388">
    <property type="entry name" value="HisKA"/>
    <property type="match status" value="1"/>
</dbReference>
<dbReference type="PROSITE" id="PS50110">
    <property type="entry name" value="RESPONSE_REGULATORY"/>
    <property type="match status" value="1"/>
</dbReference>
<dbReference type="InterPro" id="IPR011006">
    <property type="entry name" value="CheY-like_superfamily"/>
</dbReference>
<dbReference type="PANTHER" id="PTHR43065">
    <property type="entry name" value="SENSOR HISTIDINE KINASE"/>
    <property type="match status" value="1"/>
</dbReference>
<evidence type="ECO:0000256" key="5">
    <source>
        <dbReference type="ARBA" id="ARBA00022840"/>
    </source>
</evidence>
<keyword evidence="5" id="KW-0067">ATP-binding</keyword>
<protein>
    <recommendedName>
        <fullName evidence="12">Histidine kinase</fullName>
    </recommendedName>
</protein>
<comment type="caution">
    <text evidence="11">The sequence shown here is derived from an EMBL/GenBank/DDBJ whole genome shotgun (WGS) entry which is preliminary data.</text>
</comment>
<evidence type="ECO:0000259" key="8">
    <source>
        <dbReference type="PROSITE" id="PS50110"/>
    </source>
</evidence>
<dbReference type="InterPro" id="IPR004358">
    <property type="entry name" value="Sig_transdc_His_kin-like_C"/>
</dbReference>
<evidence type="ECO:0000256" key="4">
    <source>
        <dbReference type="ARBA" id="ARBA00022777"/>
    </source>
</evidence>
<dbReference type="InterPro" id="IPR013655">
    <property type="entry name" value="PAS_fold_3"/>
</dbReference>
<evidence type="ECO:0000259" key="9">
    <source>
        <dbReference type="PROSITE" id="PS50112"/>
    </source>
</evidence>
<proteinExistence type="predicted"/>
<dbReference type="SMART" id="SM00086">
    <property type="entry name" value="PAC"/>
    <property type="match status" value="2"/>
</dbReference>
<dbReference type="PANTHER" id="PTHR43065:SF46">
    <property type="entry name" value="C4-DICARBOXYLATE TRANSPORT SENSOR PROTEIN DCTB"/>
    <property type="match status" value="1"/>
</dbReference>
<dbReference type="InterPro" id="IPR036890">
    <property type="entry name" value="HATPase_C_sf"/>
</dbReference>
<dbReference type="Gene3D" id="3.30.450.20">
    <property type="entry name" value="PAS domain"/>
    <property type="match status" value="2"/>
</dbReference>
<evidence type="ECO:0008006" key="12">
    <source>
        <dbReference type="Google" id="ProtNLM"/>
    </source>
</evidence>
<keyword evidence="1" id="KW-0597">Phosphoprotein</keyword>
<dbReference type="InterPro" id="IPR036097">
    <property type="entry name" value="HisK_dim/P_sf"/>
</dbReference>
<dbReference type="InterPro" id="IPR001610">
    <property type="entry name" value="PAC"/>
</dbReference>
<name>A0A0F9C0U1_9ZZZZ</name>
<evidence type="ECO:0000313" key="11">
    <source>
        <dbReference type="EMBL" id="KKL19827.1"/>
    </source>
</evidence>
<dbReference type="InterPro" id="IPR000700">
    <property type="entry name" value="PAS-assoc_C"/>
</dbReference>
<dbReference type="SUPFAM" id="SSF47384">
    <property type="entry name" value="Homodimeric domain of signal transducing histidine kinase"/>
    <property type="match status" value="1"/>
</dbReference>
<keyword evidence="4" id="KW-0418">Kinase</keyword>
<dbReference type="InterPro" id="IPR035965">
    <property type="entry name" value="PAS-like_dom_sf"/>
</dbReference>
<evidence type="ECO:0000256" key="3">
    <source>
        <dbReference type="ARBA" id="ARBA00022741"/>
    </source>
</evidence>
<dbReference type="PROSITE" id="PS50113">
    <property type="entry name" value="PAC"/>
    <property type="match status" value="1"/>
</dbReference>
<dbReference type="CDD" id="cd00082">
    <property type="entry name" value="HisKA"/>
    <property type="match status" value="1"/>
</dbReference>
<dbReference type="GO" id="GO:0005524">
    <property type="term" value="F:ATP binding"/>
    <property type="evidence" value="ECO:0007669"/>
    <property type="project" value="UniProtKB-KW"/>
</dbReference>
<dbReference type="InterPro" id="IPR005467">
    <property type="entry name" value="His_kinase_dom"/>
</dbReference>
<dbReference type="InterPro" id="IPR001789">
    <property type="entry name" value="Sig_transdc_resp-reg_receiver"/>
</dbReference>
<dbReference type="Gene3D" id="1.10.287.130">
    <property type="match status" value="1"/>
</dbReference>
<organism evidence="11">
    <name type="scientific">marine sediment metagenome</name>
    <dbReference type="NCBI Taxonomy" id="412755"/>
    <lineage>
        <taxon>unclassified sequences</taxon>
        <taxon>metagenomes</taxon>
        <taxon>ecological metagenomes</taxon>
    </lineage>
</organism>